<comment type="caution">
    <text evidence="7">The sequence shown here is derived from an EMBL/GenBank/DDBJ whole genome shotgun (WGS) entry which is preliminary data.</text>
</comment>
<keyword evidence="3" id="KW-1133">Transmembrane helix</keyword>
<dbReference type="GO" id="GO:0032366">
    <property type="term" value="P:intracellular sterol transport"/>
    <property type="evidence" value="ECO:0007669"/>
    <property type="project" value="TreeGrafter"/>
</dbReference>
<dbReference type="SMART" id="SM00568">
    <property type="entry name" value="GRAM"/>
    <property type="match status" value="1"/>
</dbReference>
<feature type="compositionally biased region" description="Basic and acidic residues" evidence="5">
    <location>
        <begin position="367"/>
        <end position="377"/>
    </location>
</feature>
<protein>
    <recommendedName>
        <fullName evidence="6">GRAM domain-containing protein</fullName>
    </recommendedName>
</protein>
<evidence type="ECO:0000259" key="6">
    <source>
        <dbReference type="SMART" id="SM00568"/>
    </source>
</evidence>
<evidence type="ECO:0000256" key="2">
    <source>
        <dbReference type="ARBA" id="ARBA00022692"/>
    </source>
</evidence>
<evidence type="ECO:0000256" key="1">
    <source>
        <dbReference type="ARBA" id="ARBA00004167"/>
    </source>
</evidence>
<feature type="domain" description="GRAM" evidence="6">
    <location>
        <begin position="188"/>
        <end position="255"/>
    </location>
</feature>
<dbReference type="Proteomes" id="UP000663889">
    <property type="component" value="Unassembled WGS sequence"/>
</dbReference>
<dbReference type="PANTHER" id="PTHR23319">
    <property type="entry name" value="GRAM DOMAIN CONTAINING 1B, ISOFORM E"/>
    <property type="match status" value="1"/>
</dbReference>
<dbReference type="InterPro" id="IPR011993">
    <property type="entry name" value="PH-like_dom_sf"/>
</dbReference>
<dbReference type="EMBL" id="CAJNOU010000776">
    <property type="protein sequence ID" value="CAF1085520.1"/>
    <property type="molecule type" value="Genomic_DNA"/>
</dbReference>
<feature type="compositionally biased region" description="Low complexity" evidence="5">
    <location>
        <begin position="68"/>
        <end position="84"/>
    </location>
</feature>
<feature type="region of interest" description="Disordered" evidence="5">
    <location>
        <begin position="326"/>
        <end position="353"/>
    </location>
</feature>
<evidence type="ECO:0000256" key="4">
    <source>
        <dbReference type="ARBA" id="ARBA00023136"/>
    </source>
</evidence>
<dbReference type="GO" id="GO:0005789">
    <property type="term" value="C:endoplasmic reticulum membrane"/>
    <property type="evidence" value="ECO:0007669"/>
    <property type="project" value="TreeGrafter"/>
</dbReference>
<dbReference type="CDD" id="cd13220">
    <property type="entry name" value="PH-GRAM_GRAMDC"/>
    <property type="match status" value="1"/>
</dbReference>
<comment type="subcellular location">
    <subcellularLocation>
        <location evidence="1">Membrane</location>
        <topology evidence="1">Single-pass membrane protein</topology>
    </subcellularLocation>
</comment>
<dbReference type="Pfam" id="PF02893">
    <property type="entry name" value="GRAM"/>
    <property type="match status" value="1"/>
</dbReference>
<dbReference type="FunFam" id="2.30.29.30:FF:000008">
    <property type="entry name" value="GRAM domain containing 1B"/>
    <property type="match status" value="1"/>
</dbReference>
<proteinExistence type="predicted"/>
<evidence type="ECO:0000256" key="3">
    <source>
        <dbReference type="ARBA" id="ARBA00022989"/>
    </source>
</evidence>
<keyword evidence="4" id="KW-0472">Membrane</keyword>
<dbReference type="AlphaFoldDB" id="A0A814N1P5"/>
<accession>A0A814N1P5</accession>
<dbReference type="GO" id="GO:0120015">
    <property type="term" value="F:sterol transfer activity"/>
    <property type="evidence" value="ECO:0007669"/>
    <property type="project" value="TreeGrafter"/>
</dbReference>
<evidence type="ECO:0000313" key="7">
    <source>
        <dbReference type="EMBL" id="CAF1085520.1"/>
    </source>
</evidence>
<dbReference type="InterPro" id="IPR004182">
    <property type="entry name" value="GRAM"/>
</dbReference>
<feature type="compositionally biased region" description="Basic residues" evidence="5">
    <location>
        <begin position="128"/>
        <end position="138"/>
    </location>
</feature>
<gene>
    <name evidence="7" type="ORF">SEV965_LOCUS15084</name>
</gene>
<keyword evidence="2" id="KW-0812">Transmembrane</keyword>
<dbReference type="Gene3D" id="2.30.29.30">
    <property type="entry name" value="Pleckstrin-homology domain (PH domain)/Phosphotyrosine-binding domain (PTB)"/>
    <property type="match status" value="1"/>
</dbReference>
<dbReference type="GO" id="GO:0005886">
    <property type="term" value="C:plasma membrane"/>
    <property type="evidence" value="ECO:0007669"/>
    <property type="project" value="TreeGrafter"/>
</dbReference>
<organism evidence="7 8">
    <name type="scientific">Rotaria sordida</name>
    <dbReference type="NCBI Taxonomy" id="392033"/>
    <lineage>
        <taxon>Eukaryota</taxon>
        <taxon>Metazoa</taxon>
        <taxon>Spiralia</taxon>
        <taxon>Gnathifera</taxon>
        <taxon>Rotifera</taxon>
        <taxon>Eurotatoria</taxon>
        <taxon>Bdelloidea</taxon>
        <taxon>Philodinida</taxon>
        <taxon>Philodinidae</taxon>
        <taxon>Rotaria</taxon>
    </lineage>
</organism>
<sequence length="460" mass="53100">MDTIRLFLRSNSFRNLRIKNDFNNEILPIRSNIINIEKENLLIENEKNQILTQRNSSSEKLSSNNIKSFSSTDPSSSSLSSNSPIVSSNSLLNNTKHNNIVANASSSSSSSSSISNVRSFTYENSSKERRHKKQRRHSSIVQQNLHHLSSLSYTMRRTKSYRIRKYSTEKMKHRIIQPFQSTYRQRNEEFRKVFKDVPNDERLIVDYSCAWQKEILIQGRMYISQNYLCFYANFLKWETSLCLKFKDIIGITREKTAKVIPNAIEVRTNKNEKYFFASFATRDKTYAMIFRIWQTVLIDQPISSQQLWNMIHQCYGDDLDMTTDEEDTYNKQSISSTSEKNSPIQQTKNETNDKYCGVTPNSVCSKSSEKEEIDDHSSVSSCGGRQIDDDSYNDIDDNQNVIPIGEEANSNTLIRQSNSNINKQDNCFISMAVVPETNYLSKCSCQSHLAILSKPHQSIH</sequence>
<feature type="region of interest" description="Disordered" evidence="5">
    <location>
        <begin position="52"/>
        <end position="84"/>
    </location>
</feature>
<dbReference type="PANTHER" id="PTHR23319:SF4">
    <property type="entry name" value="GRAM DOMAIN CONTAINING 1B, ISOFORM E"/>
    <property type="match status" value="1"/>
</dbReference>
<reference evidence="7" key="1">
    <citation type="submission" date="2021-02" db="EMBL/GenBank/DDBJ databases">
        <authorList>
            <person name="Nowell W R."/>
        </authorList>
    </citation>
    <scope>NUCLEOTIDE SEQUENCE</scope>
</reference>
<feature type="compositionally biased region" description="Polar residues" evidence="5">
    <location>
        <begin position="52"/>
        <end position="67"/>
    </location>
</feature>
<feature type="compositionally biased region" description="Low complexity" evidence="5">
    <location>
        <begin position="103"/>
        <end position="117"/>
    </location>
</feature>
<name>A0A814N1P5_9BILA</name>
<dbReference type="GO" id="GO:0140268">
    <property type="term" value="C:endoplasmic reticulum-plasma membrane contact site"/>
    <property type="evidence" value="ECO:0007669"/>
    <property type="project" value="TreeGrafter"/>
</dbReference>
<dbReference type="GO" id="GO:0032934">
    <property type="term" value="F:sterol binding"/>
    <property type="evidence" value="ECO:0007669"/>
    <property type="project" value="TreeGrafter"/>
</dbReference>
<feature type="compositionally biased region" description="Polar residues" evidence="5">
    <location>
        <begin position="330"/>
        <end position="349"/>
    </location>
</feature>
<feature type="region of interest" description="Disordered" evidence="5">
    <location>
        <begin position="103"/>
        <end position="141"/>
    </location>
</feature>
<evidence type="ECO:0000313" key="8">
    <source>
        <dbReference type="Proteomes" id="UP000663889"/>
    </source>
</evidence>
<feature type="region of interest" description="Disordered" evidence="5">
    <location>
        <begin position="367"/>
        <end position="394"/>
    </location>
</feature>
<dbReference type="InterPro" id="IPR051482">
    <property type="entry name" value="Cholesterol_transport"/>
</dbReference>
<evidence type="ECO:0000256" key="5">
    <source>
        <dbReference type="SAM" id="MobiDB-lite"/>
    </source>
</evidence>